<keyword evidence="4" id="KW-0805">Transcription regulation</keyword>
<dbReference type="PANTHER" id="PTHR33202">
    <property type="entry name" value="ZINC UPTAKE REGULATION PROTEIN"/>
    <property type="match status" value="1"/>
</dbReference>
<comment type="similarity">
    <text evidence="1">Belongs to the Fur family.</text>
</comment>
<sequence length="153" mass="16936">MMSDHDVQSALTEVESICKQKSIQLTPIRKLAFSLLLTAPNGLKAYELLDKIKLQKSSATPPTAYRALDFLLEHGFAHKISKLNTFVACKHLCHHADTPSFLLICPCCQNVTEYDNESMNHSLIDALAASGFRLMEKEIEITATCPGCLTLGR</sequence>
<gene>
    <name evidence="7" type="ORF">ACFQNF_17850</name>
</gene>
<dbReference type="InterPro" id="IPR036388">
    <property type="entry name" value="WH-like_DNA-bd_sf"/>
</dbReference>
<dbReference type="Proteomes" id="UP001596473">
    <property type="component" value="Unassembled WGS sequence"/>
</dbReference>
<protein>
    <submittedName>
        <fullName evidence="7">Transcriptional repressor</fullName>
    </submittedName>
</protein>
<dbReference type="InterPro" id="IPR036390">
    <property type="entry name" value="WH_DNA-bd_sf"/>
</dbReference>
<comment type="caution">
    <text evidence="7">The sequence shown here is derived from an EMBL/GenBank/DDBJ whole genome shotgun (WGS) entry which is preliminary data.</text>
</comment>
<keyword evidence="6" id="KW-0804">Transcription</keyword>
<reference evidence="8" key="1">
    <citation type="journal article" date="2019" name="Int. J. Syst. Evol. Microbiol.">
        <title>The Global Catalogue of Microorganisms (GCM) 10K type strain sequencing project: providing services to taxonomists for standard genome sequencing and annotation.</title>
        <authorList>
            <consortium name="The Broad Institute Genomics Platform"/>
            <consortium name="The Broad Institute Genome Sequencing Center for Infectious Disease"/>
            <person name="Wu L."/>
            <person name="Ma J."/>
        </authorList>
    </citation>
    <scope>NUCLEOTIDE SEQUENCE [LARGE SCALE GENOMIC DNA]</scope>
    <source>
        <strain evidence="8">CCUG 62945</strain>
    </source>
</reference>
<evidence type="ECO:0000256" key="6">
    <source>
        <dbReference type="ARBA" id="ARBA00023163"/>
    </source>
</evidence>
<dbReference type="EMBL" id="JBHTBQ010000044">
    <property type="protein sequence ID" value="MFC7421728.1"/>
    <property type="molecule type" value="Genomic_DNA"/>
</dbReference>
<keyword evidence="2" id="KW-0678">Repressor</keyword>
<dbReference type="InterPro" id="IPR043135">
    <property type="entry name" value="Fur_C"/>
</dbReference>
<evidence type="ECO:0000256" key="2">
    <source>
        <dbReference type="ARBA" id="ARBA00022491"/>
    </source>
</evidence>
<dbReference type="Pfam" id="PF01475">
    <property type="entry name" value="FUR"/>
    <property type="match status" value="1"/>
</dbReference>
<evidence type="ECO:0000256" key="5">
    <source>
        <dbReference type="ARBA" id="ARBA00023125"/>
    </source>
</evidence>
<evidence type="ECO:0000256" key="3">
    <source>
        <dbReference type="ARBA" id="ARBA00022833"/>
    </source>
</evidence>
<evidence type="ECO:0000256" key="4">
    <source>
        <dbReference type="ARBA" id="ARBA00023015"/>
    </source>
</evidence>
<keyword evidence="5" id="KW-0238">DNA-binding</keyword>
<keyword evidence="3" id="KW-0862">Zinc</keyword>
<dbReference type="RefSeq" id="WP_380189263.1">
    <property type="nucleotide sequence ID" value="NZ_JBHTBQ010000044.1"/>
</dbReference>
<dbReference type="Gene3D" id="3.30.1490.190">
    <property type="match status" value="1"/>
</dbReference>
<dbReference type="Gene3D" id="1.10.10.10">
    <property type="entry name" value="Winged helix-like DNA-binding domain superfamily/Winged helix DNA-binding domain"/>
    <property type="match status" value="1"/>
</dbReference>
<dbReference type="PANTHER" id="PTHR33202:SF6">
    <property type="entry name" value="ZINC UPTAKE REGULATION PROTEIN"/>
    <property type="match status" value="1"/>
</dbReference>
<dbReference type="SUPFAM" id="SSF46785">
    <property type="entry name" value="Winged helix' DNA-binding domain"/>
    <property type="match status" value="1"/>
</dbReference>
<proteinExistence type="inferred from homology"/>
<keyword evidence="8" id="KW-1185">Reference proteome</keyword>
<organism evidence="7 8">
    <name type="scientific">Iodobacter arcticus</name>
    <dbReference type="NCBI Taxonomy" id="590593"/>
    <lineage>
        <taxon>Bacteria</taxon>
        <taxon>Pseudomonadati</taxon>
        <taxon>Pseudomonadota</taxon>
        <taxon>Betaproteobacteria</taxon>
        <taxon>Neisseriales</taxon>
        <taxon>Chitinibacteraceae</taxon>
        <taxon>Iodobacter</taxon>
    </lineage>
</organism>
<evidence type="ECO:0000313" key="7">
    <source>
        <dbReference type="EMBL" id="MFC7421728.1"/>
    </source>
</evidence>
<accession>A0ABW2R1C5</accession>
<evidence type="ECO:0000256" key="1">
    <source>
        <dbReference type="ARBA" id="ARBA00007957"/>
    </source>
</evidence>
<name>A0ABW2R1C5_9NEIS</name>
<evidence type="ECO:0000313" key="8">
    <source>
        <dbReference type="Proteomes" id="UP001596473"/>
    </source>
</evidence>
<dbReference type="InterPro" id="IPR002481">
    <property type="entry name" value="FUR"/>
</dbReference>